<proteinExistence type="predicted"/>
<sequence length="161" mass="18128">MRDRIATLRAYCLGRVIQAREFIYTSGNTVDGSKVQGILGEGSWVPTVNAFVEKLEPLGLDAFRMLVVDFMHECELGTWKALFTHLIRLLYALPGGDRLVAQLDQRFRLIPSYGHDVIRAFANNTSEMKRLAAHDFEDILQCALPVFEGLFPGEHDAINAF</sequence>
<keyword evidence="2" id="KW-1185">Reference proteome</keyword>
<gene>
    <name evidence="1" type="ORF">CY34DRAFT_19994</name>
</gene>
<dbReference type="EMBL" id="KN837067">
    <property type="protein sequence ID" value="KIK31378.1"/>
    <property type="molecule type" value="Genomic_DNA"/>
</dbReference>
<organism evidence="1 2">
    <name type="scientific">Suillus luteus UH-Slu-Lm8-n1</name>
    <dbReference type="NCBI Taxonomy" id="930992"/>
    <lineage>
        <taxon>Eukaryota</taxon>
        <taxon>Fungi</taxon>
        <taxon>Dikarya</taxon>
        <taxon>Basidiomycota</taxon>
        <taxon>Agaricomycotina</taxon>
        <taxon>Agaricomycetes</taxon>
        <taxon>Agaricomycetidae</taxon>
        <taxon>Boletales</taxon>
        <taxon>Suillineae</taxon>
        <taxon>Suillaceae</taxon>
        <taxon>Suillus</taxon>
    </lineage>
</organism>
<dbReference type="OrthoDB" id="3208495at2759"/>
<dbReference type="Proteomes" id="UP000054485">
    <property type="component" value="Unassembled WGS sequence"/>
</dbReference>
<reference evidence="2" key="2">
    <citation type="submission" date="2015-01" db="EMBL/GenBank/DDBJ databases">
        <title>Evolutionary Origins and Diversification of the Mycorrhizal Mutualists.</title>
        <authorList>
            <consortium name="DOE Joint Genome Institute"/>
            <consortium name="Mycorrhizal Genomics Consortium"/>
            <person name="Kohler A."/>
            <person name="Kuo A."/>
            <person name="Nagy L.G."/>
            <person name="Floudas D."/>
            <person name="Copeland A."/>
            <person name="Barry K.W."/>
            <person name="Cichocki N."/>
            <person name="Veneault-Fourrey C."/>
            <person name="LaButti K."/>
            <person name="Lindquist E.A."/>
            <person name="Lipzen A."/>
            <person name="Lundell T."/>
            <person name="Morin E."/>
            <person name="Murat C."/>
            <person name="Riley R."/>
            <person name="Ohm R."/>
            <person name="Sun H."/>
            <person name="Tunlid A."/>
            <person name="Henrissat B."/>
            <person name="Grigoriev I.V."/>
            <person name="Hibbett D.S."/>
            <person name="Martin F."/>
        </authorList>
    </citation>
    <scope>NUCLEOTIDE SEQUENCE [LARGE SCALE GENOMIC DNA]</scope>
    <source>
        <strain evidence="2">UH-Slu-Lm8-n1</strain>
    </source>
</reference>
<dbReference type="HOGENOM" id="CLU_116861_0_0_1"/>
<dbReference type="STRING" id="930992.A0A0D0AH33"/>
<reference evidence="1 2" key="1">
    <citation type="submission" date="2014-04" db="EMBL/GenBank/DDBJ databases">
        <authorList>
            <consortium name="DOE Joint Genome Institute"/>
            <person name="Kuo A."/>
            <person name="Ruytinx J."/>
            <person name="Rineau F."/>
            <person name="Colpaert J."/>
            <person name="Kohler A."/>
            <person name="Nagy L.G."/>
            <person name="Floudas D."/>
            <person name="Copeland A."/>
            <person name="Barry K.W."/>
            <person name="Cichocki N."/>
            <person name="Veneault-Fourrey C."/>
            <person name="LaButti K."/>
            <person name="Lindquist E.A."/>
            <person name="Lipzen A."/>
            <person name="Lundell T."/>
            <person name="Morin E."/>
            <person name="Murat C."/>
            <person name="Sun H."/>
            <person name="Tunlid A."/>
            <person name="Henrissat B."/>
            <person name="Grigoriev I.V."/>
            <person name="Hibbett D.S."/>
            <person name="Martin F."/>
            <person name="Nordberg H.P."/>
            <person name="Cantor M.N."/>
            <person name="Hua S.X."/>
        </authorList>
    </citation>
    <scope>NUCLEOTIDE SEQUENCE [LARGE SCALE GENOMIC DNA]</scope>
    <source>
        <strain evidence="1 2">UH-Slu-Lm8-n1</strain>
    </source>
</reference>
<dbReference type="AlphaFoldDB" id="A0A0D0AH33"/>
<evidence type="ECO:0000313" key="2">
    <source>
        <dbReference type="Proteomes" id="UP000054485"/>
    </source>
</evidence>
<dbReference type="InParanoid" id="A0A0D0AH33"/>
<evidence type="ECO:0000313" key="1">
    <source>
        <dbReference type="EMBL" id="KIK31378.1"/>
    </source>
</evidence>
<accession>A0A0D0AH33</accession>
<protein>
    <submittedName>
        <fullName evidence="1">Unplaced genomic scaffold CY34scaffold_1936, whole genome shotgun sequence</fullName>
    </submittedName>
</protein>
<name>A0A0D0AH33_9AGAM</name>